<evidence type="ECO:0000313" key="3">
    <source>
        <dbReference type="EnsemblPlants" id="EMT13541"/>
    </source>
</evidence>
<evidence type="ECO:0000256" key="1">
    <source>
        <dbReference type="SAM" id="MobiDB-lite"/>
    </source>
</evidence>
<proteinExistence type="predicted"/>
<dbReference type="PANTHER" id="PTHR33074">
    <property type="entry name" value="EXPRESSED PROTEIN-RELATED"/>
    <property type="match status" value="1"/>
</dbReference>
<accession>N1QW32</accession>
<dbReference type="ExpressionAtlas" id="N1QW32">
    <property type="expression patterns" value="baseline"/>
</dbReference>
<dbReference type="EnsemblPlants" id="EMT13541">
    <property type="protein sequence ID" value="EMT13541"/>
    <property type="gene ID" value="F775_21587"/>
</dbReference>
<feature type="domain" description="DUF1618" evidence="2">
    <location>
        <begin position="64"/>
        <end position="220"/>
    </location>
</feature>
<name>N1QW32_AEGTA</name>
<reference evidence="3" key="1">
    <citation type="submission" date="2015-06" db="UniProtKB">
        <authorList>
            <consortium name="EnsemblPlants"/>
        </authorList>
    </citation>
    <scope>IDENTIFICATION</scope>
</reference>
<dbReference type="Pfam" id="PF07762">
    <property type="entry name" value="DUF1618"/>
    <property type="match status" value="1"/>
</dbReference>
<feature type="compositionally biased region" description="Acidic residues" evidence="1">
    <location>
        <begin position="317"/>
        <end position="331"/>
    </location>
</feature>
<evidence type="ECO:0000259" key="2">
    <source>
        <dbReference type="Pfam" id="PF07762"/>
    </source>
</evidence>
<protein>
    <recommendedName>
        <fullName evidence="2">DUF1618 domain-containing protein</fullName>
    </recommendedName>
</protein>
<dbReference type="PANTHER" id="PTHR33074:SF91">
    <property type="entry name" value="DUF1618 DOMAIN-CONTAINING PROTEIN"/>
    <property type="match status" value="1"/>
</dbReference>
<organism evidence="3">
    <name type="scientific">Aegilops tauschii</name>
    <name type="common">Tausch's goatgrass</name>
    <name type="synonym">Aegilops squarrosa</name>
    <dbReference type="NCBI Taxonomy" id="37682"/>
    <lineage>
        <taxon>Eukaryota</taxon>
        <taxon>Viridiplantae</taxon>
        <taxon>Streptophyta</taxon>
        <taxon>Embryophyta</taxon>
        <taxon>Tracheophyta</taxon>
        <taxon>Spermatophyta</taxon>
        <taxon>Magnoliopsida</taxon>
        <taxon>Liliopsida</taxon>
        <taxon>Poales</taxon>
        <taxon>Poaceae</taxon>
        <taxon>BOP clade</taxon>
        <taxon>Pooideae</taxon>
        <taxon>Triticodae</taxon>
        <taxon>Triticeae</taxon>
        <taxon>Triticinae</taxon>
        <taxon>Aegilops</taxon>
    </lineage>
</organism>
<dbReference type="AlphaFoldDB" id="N1QW32"/>
<sequence>MPTAYPCCQESPEAATWQRSKRRAWTKEHLAPDLPSWTWNNTHLRRRGVTPDNVIALLGAAGYVDLWKGVLICNVLEEPVAARFIPMPNPLPDNQEDYDERCATRIRDVACADGLTITCVEMEDLYSSRTRTPDVLHDCNTDPTEETDIWAGWRLVTWYREVSWDYWRKGCVLHVDELGIVSLAPHPAARTKPLPPKHLQPSSQDETLPLSHLETSCPILCGEDVVCLFSKKDDYEHDSWIVAVDMRKKEVREMLPFYDEHPASYIFCALKKYIRSESDGGGSLTEDTRSHGKRRRSLPEEDVDGLNDGKHRRSFPEEDVEGLNDGTEETI</sequence>
<feature type="region of interest" description="Disordered" evidence="1">
    <location>
        <begin position="278"/>
        <end position="331"/>
    </location>
</feature>
<dbReference type="InterPro" id="IPR011676">
    <property type="entry name" value="DUF1618"/>
</dbReference>